<dbReference type="HOGENOM" id="CLU_3346609_0_0_3"/>
<evidence type="ECO:0000313" key="2">
    <source>
        <dbReference type="Proteomes" id="UP000001511"/>
    </source>
</evidence>
<accession>D7E356</accession>
<dbReference type="Proteomes" id="UP000001511">
    <property type="component" value="Chromosome"/>
</dbReference>
<reference evidence="1 2" key="1">
    <citation type="journal article" date="2010" name="PLoS ONE">
        <title>Genome erosion in a nitrogen-fixing vertically transmitted endosymbiotic multicellular cyanobacterium.</title>
        <authorList>
            <person name="Ran L."/>
            <person name="Larsson J."/>
            <person name="Vigil-Stenman T."/>
            <person name="Nylander J.A."/>
            <person name="Ininbergs K."/>
            <person name="Zheng W.W."/>
            <person name="Lapidus A."/>
            <person name="Lowry S."/>
            <person name="Haselkorn R."/>
            <person name="Bergman B."/>
        </authorList>
    </citation>
    <scope>NUCLEOTIDE SEQUENCE [LARGE SCALE GENOMIC DNA]</scope>
    <source>
        <strain evidence="1 2">0708</strain>
    </source>
</reference>
<organism evidence="1 2">
    <name type="scientific">Nostoc azollae (strain 0708)</name>
    <name type="common">Anabaena azollae (strain 0708)</name>
    <dbReference type="NCBI Taxonomy" id="551115"/>
    <lineage>
        <taxon>Bacteria</taxon>
        <taxon>Bacillati</taxon>
        <taxon>Cyanobacteriota</taxon>
        <taxon>Cyanophyceae</taxon>
        <taxon>Nostocales</taxon>
        <taxon>Nostocaceae</taxon>
        <taxon>Trichormus</taxon>
    </lineage>
</organism>
<dbReference type="KEGG" id="naz:Aazo_3513"/>
<keyword evidence="2" id="KW-1185">Reference proteome</keyword>
<name>D7E356_NOSA0</name>
<sequence length="37" mass="4152">MYQFLLLLALAFGGRSVVLKSMRVINQGDEALVEIQK</sequence>
<protein>
    <submittedName>
        <fullName evidence="1">Band 7 protein</fullName>
    </submittedName>
</protein>
<dbReference type="EMBL" id="CP002059">
    <property type="protein sequence ID" value="ADI65124.1"/>
    <property type="molecule type" value="Genomic_DNA"/>
</dbReference>
<dbReference type="AlphaFoldDB" id="D7E356"/>
<evidence type="ECO:0000313" key="1">
    <source>
        <dbReference type="EMBL" id="ADI65124.1"/>
    </source>
</evidence>
<gene>
    <name evidence="1" type="ordered locus">Aazo_3513</name>
</gene>
<proteinExistence type="predicted"/>